<reference evidence="2" key="1">
    <citation type="submission" date="2015-04" db="UniProtKB">
        <authorList>
            <consortium name="EnsemblPlants"/>
        </authorList>
    </citation>
    <scope>IDENTIFICATION</scope>
</reference>
<accession>A0A0E0EQL9</accession>
<evidence type="ECO:0000313" key="3">
    <source>
        <dbReference type="Proteomes" id="UP000008021"/>
    </source>
</evidence>
<reference evidence="2" key="2">
    <citation type="submission" date="2018-05" db="EMBL/GenBank/DDBJ databases">
        <title>OmerRS3 (Oryza meridionalis Reference Sequence Version 3).</title>
        <authorList>
            <person name="Zhang J."/>
            <person name="Kudrna D."/>
            <person name="Lee S."/>
            <person name="Talag J."/>
            <person name="Welchert J."/>
            <person name="Wing R.A."/>
        </authorList>
    </citation>
    <scope>NUCLEOTIDE SEQUENCE [LARGE SCALE GENOMIC DNA]</scope>
    <source>
        <strain evidence="2">cv. OR44</strain>
    </source>
</reference>
<name>A0A0E0EQL9_9ORYZ</name>
<evidence type="ECO:0000313" key="2">
    <source>
        <dbReference type="EnsemblPlants" id="OMERI09G03960.1"/>
    </source>
</evidence>
<sequence>MSWRPLSFNPDGDAREDGMTRVQHGAQLSHGFSAARSVAGPRGVARRGAAHGHAQCNARVGKAGARAQ</sequence>
<organism evidence="2">
    <name type="scientific">Oryza meridionalis</name>
    <dbReference type="NCBI Taxonomy" id="40149"/>
    <lineage>
        <taxon>Eukaryota</taxon>
        <taxon>Viridiplantae</taxon>
        <taxon>Streptophyta</taxon>
        <taxon>Embryophyta</taxon>
        <taxon>Tracheophyta</taxon>
        <taxon>Spermatophyta</taxon>
        <taxon>Magnoliopsida</taxon>
        <taxon>Liliopsida</taxon>
        <taxon>Poales</taxon>
        <taxon>Poaceae</taxon>
        <taxon>BOP clade</taxon>
        <taxon>Oryzoideae</taxon>
        <taxon>Oryzeae</taxon>
        <taxon>Oryzinae</taxon>
        <taxon>Oryza</taxon>
    </lineage>
</organism>
<proteinExistence type="predicted"/>
<dbReference type="Proteomes" id="UP000008021">
    <property type="component" value="Chromosome 9"/>
</dbReference>
<dbReference type="EnsemblPlants" id="OMERI09G03960.1">
    <property type="protein sequence ID" value="OMERI09G03960.1"/>
    <property type="gene ID" value="OMERI09G03960"/>
</dbReference>
<keyword evidence="3" id="KW-1185">Reference proteome</keyword>
<dbReference type="HOGENOM" id="CLU_2798304_0_0_1"/>
<evidence type="ECO:0000256" key="1">
    <source>
        <dbReference type="SAM" id="MobiDB-lite"/>
    </source>
</evidence>
<feature type="region of interest" description="Disordered" evidence="1">
    <location>
        <begin position="46"/>
        <end position="68"/>
    </location>
</feature>
<protein>
    <submittedName>
        <fullName evidence="2">Uncharacterized protein</fullName>
    </submittedName>
</protein>
<dbReference type="AlphaFoldDB" id="A0A0E0EQL9"/>
<dbReference type="Gramene" id="OMERI09G03960.1">
    <property type="protein sequence ID" value="OMERI09G03960.1"/>
    <property type="gene ID" value="OMERI09G03960"/>
</dbReference>